<keyword evidence="4 7" id="KW-0812">Transmembrane</keyword>
<dbReference type="PANTHER" id="PTHR30086">
    <property type="entry name" value="ARGININE EXPORTER PROTEIN ARGO"/>
    <property type="match status" value="1"/>
</dbReference>
<comment type="subcellular location">
    <subcellularLocation>
        <location evidence="1">Cell membrane</location>
        <topology evidence="1">Multi-pass membrane protein</topology>
    </subcellularLocation>
</comment>
<feature type="transmembrane region" description="Helical" evidence="7">
    <location>
        <begin position="6"/>
        <end position="29"/>
    </location>
</feature>
<dbReference type="InterPro" id="IPR001123">
    <property type="entry name" value="LeuE-type"/>
</dbReference>
<feature type="transmembrane region" description="Helical" evidence="7">
    <location>
        <begin position="188"/>
        <end position="207"/>
    </location>
</feature>
<reference evidence="8 9" key="1">
    <citation type="journal article" date="2008" name="Int. J. Syst. Evol. Microbiol.">
        <title>Neptunomonas japonica sp. nov., an Osedax japonicus symbiont-like bacterium isolated from sediment adjacent to sperm whale carcasses off Kagoshima, Japan.</title>
        <authorList>
            <person name="Miyazaki M."/>
            <person name="Nogi Y."/>
            <person name="Fujiwara Y."/>
            <person name="Kawato M."/>
            <person name="Kubokawa K."/>
            <person name="Horikoshi K."/>
        </authorList>
    </citation>
    <scope>NUCLEOTIDE SEQUENCE [LARGE SCALE GENOMIC DNA]</scope>
    <source>
        <strain evidence="8 9">JAMM 1380</strain>
    </source>
</reference>
<evidence type="ECO:0000313" key="8">
    <source>
        <dbReference type="EMBL" id="BBB30877.1"/>
    </source>
</evidence>
<gene>
    <name evidence="8" type="ORF">NEJAP_2937</name>
</gene>
<keyword evidence="6 7" id="KW-0472">Membrane</keyword>
<feature type="transmembrane region" description="Helical" evidence="7">
    <location>
        <begin position="38"/>
        <end position="58"/>
    </location>
</feature>
<dbReference type="PIRSF" id="PIRSF006324">
    <property type="entry name" value="LeuE"/>
    <property type="match status" value="1"/>
</dbReference>
<dbReference type="GO" id="GO:0042970">
    <property type="term" value="F:homoserine transmembrane transporter activity"/>
    <property type="evidence" value="ECO:0007669"/>
    <property type="project" value="TreeGrafter"/>
</dbReference>
<feature type="transmembrane region" description="Helical" evidence="7">
    <location>
        <begin position="151"/>
        <end position="172"/>
    </location>
</feature>
<dbReference type="PANTHER" id="PTHR30086:SF14">
    <property type="entry name" value="HOMOSERINE_HOMOSERINE LACTONE EFFLUX PROTEIN"/>
    <property type="match status" value="1"/>
</dbReference>
<keyword evidence="5 7" id="KW-1133">Transmembrane helix</keyword>
<evidence type="ECO:0000256" key="3">
    <source>
        <dbReference type="ARBA" id="ARBA00022475"/>
    </source>
</evidence>
<evidence type="ECO:0000256" key="5">
    <source>
        <dbReference type="ARBA" id="ARBA00022989"/>
    </source>
</evidence>
<dbReference type="Proteomes" id="UP000595332">
    <property type="component" value="Chromosome"/>
</dbReference>
<name>A0A7R6PIM2_9GAMM</name>
<dbReference type="KEGG" id="njp:NEJAP_2937"/>
<dbReference type="EMBL" id="AP014546">
    <property type="protein sequence ID" value="BBB30877.1"/>
    <property type="molecule type" value="Genomic_DNA"/>
</dbReference>
<organism evidence="8 9">
    <name type="scientific">Neptunomonas japonica JAMM 1380</name>
    <dbReference type="NCBI Taxonomy" id="1441457"/>
    <lineage>
        <taxon>Bacteria</taxon>
        <taxon>Pseudomonadati</taxon>
        <taxon>Pseudomonadota</taxon>
        <taxon>Gammaproteobacteria</taxon>
        <taxon>Oceanospirillales</taxon>
        <taxon>Oceanospirillaceae</taxon>
        <taxon>Neptunomonas</taxon>
    </lineage>
</organism>
<feature type="transmembrane region" description="Helical" evidence="7">
    <location>
        <begin position="64"/>
        <end position="88"/>
    </location>
</feature>
<dbReference type="AlphaFoldDB" id="A0A7R6PIM2"/>
<proteinExistence type="inferred from homology"/>
<evidence type="ECO:0000256" key="6">
    <source>
        <dbReference type="ARBA" id="ARBA00023136"/>
    </source>
</evidence>
<evidence type="ECO:0000256" key="1">
    <source>
        <dbReference type="ARBA" id="ARBA00004651"/>
    </source>
</evidence>
<dbReference type="Pfam" id="PF01810">
    <property type="entry name" value="LysE"/>
    <property type="match status" value="1"/>
</dbReference>
<evidence type="ECO:0000256" key="2">
    <source>
        <dbReference type="ARBA" id="ARBA00007928"/>
    </source>
</evidence>
<sequence>MNIDTLLIYVVVSFFYVISPGPAILLAIYNGAMNGHKVVMVSALGNIIGLMFLSTLSISGLSAVLLASSTLFAVVKIIGASYLIYLGIRQLFSSNKTSPNKSQKISDTDRTLLSYFKEGLFVAATNPKPILFFAALFPQFLDTSNPIIPQFMLMTFIFMAFSFLSLSTYGYVAQRAKGFLSNVNNVKWFHRISGGLFVGMGTSIFFIKAER</sequence>
<dbReference type="RefSeq" id="WP_201348032.1">
    <property type="nucleotide sequence ID" value="NZ_AP014546.1"/>
</dbReference>
<dbReference type="GO" id="GO:0005886">
    <property type="term" value="C:plasma membrane"/>
    <property type="evidence" value="ECO:0007669"/>
    <property type="project" value="UniProtKB-SubCell"/>
</dbReference>
<evidence type="ECO:0000256" key="4">
    <source>
        <dbReference type="ARBA" id="ARBA00022692"/>
    </source>
</evidence>
<evidence type="ECO:0000313" key="9">
    <source>
        <dbReference type="Proteomes" id="UP000595332"/>
    </source>
</evidence>
<comment type="similarity">
    <text evidence="2">Belongs to the Rht family.</text>
</comment>
<accession>A0A7R6PIM2</accession>
<protein>
    <submittedName>
        <fullName evidence="8">Homoserine/homoserine lactone efflux protein</fullName>
    </submittedName>
</protein>
<evidence type="ECO:0000256" key="7">
    <source>
        <dbReference type="SAM" id="Phobius"/>
    </source>
</evidence>
<keyword evidence="3" id="KW-1003">Cell membrane</keyword>
<keyword evidence="9" id="KW-1185">Reference proteome</keyword>